<dbReference type="PANTHER" id="PTHR46417">
    <property type="entry name" value="TRNA (GUANINE-N(1)-)-METHYLTRANSFERASE"/>
    <property type="match status" value="1"/>
</dbReference>
<dbReference type="RefSeq" id="WP_066304458.1">
    <property type="nucleotide sequence ID" value="NZ_KQ959484.1"/>
</dbReference>
<dbReference type="FunFam" id="1.10.1270.20:FF:000001">
    <property type="entry name" value="tRNA (guanine-N(1)-)-methyltransferase"/>
    <property type="match status" value="1"/>
</dbReference>
<evidence type="ECO:0000256" key="15">
    <source>
        <dbReference type="HAMAP-Rule" id="MF_00605"/>
    </source>
</evidence>
<dbReference type="PANTHER" id="PTHR46417:SF1">
    <property type="entry name" value="TRNA (GUANINE-N(1)-)-METHYLTRANSFERASE"/>
    <property type="match status" value="1"/>
</dbReference>
<organism evidence="19 20">
    <name type="scientific">Atopobium deltae</name>
    <dbReference type="NCBI Taxonomy" id="1393034"/>
    <lineage>
        <taxon>Bacteria</taxon>
        <taxon>Bacillati</taxon>
        <taxon>Actinomycetota</taxon>
        <taxon>Coriobacteriia</taxon>
        <taxon>Coriobacteriales</taxon>
        <taxon>Atopobiaceae</taxon>
        <taxon>Atopobium</taxon>
    </lineage>
</organism>
<dbReference type="EC" id="2.1.1.228" evidence="5 15"/>
<evidence type="ECO:0000256" key="8">
    <source>
        <dbReference type="ARBA" id="ARBA00022603"/>
    </source>
</evidence>
<evidence type="ECO:0000256" key="6">
    <source>
        <dbReference type="ARBA" id="ARBA00014679"/>
    </source>
</evidence>
<dbReference type="CDD" id="cd18080">
    <property type="entry name" value="TrmD-like"/>
    <property type="match status" value="1"/>
</dbReference>
<comment type="caution">
    <text evidence="19">The sequence shown here is derived from an EMBL/GenBank/DDBJ whole genome shotgun (WGS) entry which is preliminary data.</text>
</comment>
<feature type="domain" description="tRNA methyltransferase TRMD/TRM10-type" evidence="18">
    <location>
        <begin position="6"/>
        <end position="238"/>
    </location>
</feature>
<evidence type="ECO:0000256" key="9">
    <source>
        <dbReference type="ARBA" id="ARBA00022679"/>
    </source>
</evidence>
<dbReference type="STRING" id="1393034.HMPREF3192_00144"/>
<feature type="binding site" evidence="15 16">
    <location>
        <position position="127"/>
    </location>
    <ligand>
        <name>S-adenosyl-L-methionine</name>
        <dbReference type="ChEBI" id="CHEBI:59789"/>
    </ligand>
</feature>
<name>A0A133XX57_9ACTN</name>
<evidence type="ECO:0000256" key="4">
    <source>
        <dbReference type="ARBA" id="ARBA00011738"/>
    </source>
</evidence>
<dbReference type="InterPro" id="IPR002649">
    <property type="entry name" value="tRNA_m1G_MeTrfase_TrmD"/>
</dbReference>
<evidence type="ECO:0000256" key="1">
    <source>
        <dbReference type="ARBA" id="ARBA00002634"/>
    </source>
</evidence>
<sequence length="286" mass="32080">MKPRYEALSVFPEVFESYFSTSILGKAQERGLFSFTAHDLRNWTHDRHRSVDDAPFGGGAGMLMKPAPIFEALDDLTQGTERSSSPQTSTGSEQKPYVIFFTPAGTPFTQKVAERLIQHEHVIFVCGRYEGIDQRAYTLADEELSLGDYILTGGELATMVVVDALVRLLPGALGDQASAQDESFSYGLLEYEQYTRPASYCGLDVPDVLLSGDHAKIRTWRCENALKRTALRRPDLLEGLTLSDEQLEFLDKLAQDERFGEDEKPVFVSEKFAANERLSQHDTHEE</sequence>
<comment type="function">
    <text evidence="1 15 17">Specifically methylates guanosine-37 in various tRNAs.</text>
</comment>
<comment type="subunit">
    <text evidence="4 15 17">Homodimer.</text>
</comment>
<protein>
    <recommendedName>
        <fullName evidence="6 15">tRNA (guanine-N(1)-)-methyltransferase</fullName>
        <ecNumber evidence="5 15">2.1.1.228</ecNumber>
    </recommendedName>
    <alternativeName>
        <fullName evidence="12 15">M1G-methyltransferase</fullName>
    </alternativeName>
    <alternativeName>
        <fullName evidence="13 15">tRNA [GM37] methyltransferase</fullName>
    </alternativeName>
</protein>
<evidence type="ECO:0000256" key="7">
    <source>
        <dbReference type="ARBA" id="ARBA00022490"/>
    </source>
</evidence>
<dbReference type="InterPro" id="IPR023148">
    <property type="entry name" value="tRNA_m1G_MeTrfase_C_sf"/>
</dbReference>
<comment type="catalytic activity">
    <reaction evidence="14 15 17">
        <text>guanosine(37) in tRNA + S-adenosyl-L-methionine = N(1)-methylguanosine(37) in tRNA + S-adenosyl-L-homocysteine + H(+)</text>
        <dbReference type="Rhea" id="RHEA:36899"/>
        <dbReference type="Rhea" id="RHEA-COMP:10145"/>
        <dbReference type="Rhea" id="RHEA-COMP:10147"/>
        <dbReference type="ChEBI" id="CHEBI:15378"/>
        <dbReference type="ChEBI" id="CHEBI:57856"/>
        <dbReference type="ChEBI" id="CHEBI:59789"/>
        <dbReference type="ChEBI" id="CHEBI:73542"/>
        <dbReference type="ChEBI" id="CHEBI:74269"/>
        <dbReference type="EC" id="2.1.1.228"/>
    </reaction>
</comment>
<dbReference type="FunFam" id="3.40.1280.10:FF:000001">
    <property type="entry name" value="tRNA (guanine-N(1)-)-methyltransferase"/>
    <property type="match status" value="1"/>
</dbReference>
<evidence type="ECO:0000256" key="3">
    <source>
        <dbReference type="ARBA" id="ARBA00007630"/>
    </source>
</evidence>
<reference evidence="20" key="1">
    <citation type="submission" date="2016-01" db="EMBL/GenBank/DDBJ databases">
        <authorList>
            <person name="Mitreva M."/>
            <person name="Pepin K.H."/>
            <person name="Mihindukulasuriya K.A."/>
            <person name="Fulton R."/>
            <person name="Fronick C."/>
            <person name="O'Laughlin M."/>
            <person name="Miner T."/>
            <person name="Herter B."/>
            <person name="Rosa B.A."/>
            <person name="Cordes M."/>
            <person name="Tomlinson C."/>
            <person name="Wollam A."/>
            <person name="Palsikar V.B."/>
            <person name="Mardis E.R."/>
            <person name="Wilson R.K."/>
        </authorList>
    </citation>
    <scope>NUCLEOTIDE SEQUENCE [LARGE SCALE GENOMIC DNA]</scope>
    <source>
        <strain evidence="20">DNF00019</strain>
    </source>
</reference>
<feature type="binding site" evidence="15 16">
    <location>
        <begin position="146"/>
        <end position="151"/>
    </location>
    <ligand>
        <name>S-adenosyl-L-methionine</name>
        <dbReference type="ChEBI" id="CHEBI:59789"/>
    </ligand>
</feature>
<comment type="subcellular location">
    <subcellularLocation>
        <location evidence="2 15 17">Cytoplasm</location>
    </subcellularLocation>
</comment>
<dbReference type="Gene3D" id="3.40.1280.10">
    <property type="match status" value="1"/>
</dbReference>
<dbReference type="OrthoDB" id="9807416at2"/>
<evidence type="ECO:0000256" key="17">
    <source>
        <dbReference type="RuleBase" id="RU003464"/>
    </source>
</evidence>
<gene>
    <name evidence="15" type="primary">trmD</name>
    <name evidence="19" type="ORF">HMPREF3192_00144</name>
</gene>
<keyword evidence="20" id="KW-1185">Reference proteome</keyword>
<keyword evidence="7 15" id="KW-0963">Cytoplasm</keyword>
<keyword evidence="8 15" id="KW-0489">Methyltransferase</keyword>
<comment type="similarity">
    <text evidence="3 15 17">Belongs to the RNA methyltransferase TrmD family.</text>
</comment>
<evidence type="ECO:0000256" key="14">
    <source>
        <dbReference type="ARBA" id="ARBA00047783"/>
    </source>
</evidence>
<dbReference type="NCBIfam" id="TIGR00088">
    <property type="entry name" value="trmD"/>
    <property type="match status" value="1"/>
</dbReference>
<dbReference type="InterPro" id="IPR029026">
    <property type="entry name" value="tRNA_m1G_MTases_N"/>
</dbReference>
<evidence type="ECO:0000256" key="11">
    <source>
        <dbReference type="ARBA" id="ARBA00022694"/>
    </source>
</evidence>
<dbReference type="GO" id="GO:0052906">
    <property type="term" value="F:tRNA (guanine(37)-N1)-methyltransferase activity"/>
    <property type="evidence" value="ECO:0007669"/>
    <property type="project" value="UniProtKB-UniRule"/>
</dbReference>
<dbReference type="GO" id="GO:0005829">
    <property type="term" value="C:cytosol"/>
    <property type="evidence" value="ECO:0007669"/>
    <property type="project" value="TreeGrafter"/>
</dbReference>
<evidence type="ECO:0000256" key="10">
    <source>
        <dbReference type="ARBA" id="ARBA00022691"/>
    </source>
</evidence>
<evidence type="ECO:0000256" key="5">
    <source>
        <dbReference type="ARBA" id="ARBA00012807"/>
    </source>
</evidence>
<dbReference type="HAMAP" id="MF_00605">
    <property type="entry name" value="TrmD"/>
    <property type="match status" value="1"/>
</dbReference>
<evidence type="ECO:0000259" key="18">
    <source>
        <dbReference type="Pfam" id="PF01746"/>
    </source>
</evidence>
<dbReference type="SUPFAM" id="SSF75217">
    <property type="entry name" value="alpha/beta knot"/>
    <property type="match status" value="1"/>
</dbReference>
<dbReference type="EMBL" id="LSCR01000002">
    <property type="protein sequence ID" value="KXB35494.1"/>
    <property type="molecule type" value="Genomic_DNA"/>
</dbReference>
<evidence type="ECO:0000313" key="20">
    <source>
        <dbReference type="Proteomes" id="UP000070675"/>
    </source>
</evidence>
<evidence type="ECO:0000313" key="19">
    <source>
        <dbReference type="EMBL" id="KXB35494.1"/>
    </source>
</evidence>
<evidence type="ECO:0000256" key="2">
    <source>
        <dbReference type="ARBA" id="ARBA00004496"/>
    </source>
</evidence>
<dbReference type="InterPro" id="IPR029028">
    <property type="entry name" value="Alpha/beta_knot_MTases"/>
</dbReference>
<dbReference type="PIRSF" id="PIRSF000386">
    <property type="entry name" value="tRNA_mtase"/>
    <property type="match status" value="1"/>
</dbReference>
<proteinExistence type="inferred from homology"/>
<dbReference type="AlphaFoldDB" id="A0A133XX57"/>
<dbReference type="PATRIC" id="fig|1393034.3.peg.138"/>
<evidence type="ECO:0000256" key="13">
    <source>
        <dbReference type="ARBA" id="ARBA00033392"/>
    </source>
</evidence>
<dbReference type="InterPro" id="IPR016009">
    <property type="entry name" value="tRNA_MeTrfase_TRMD/TRM10"/>
</dbReference>
<dbReference type="Proteomes" id="UP000070675">
    <property type="component" value="Unassembled WGS sequence"/>
</dbReference>
<dbReference type="Gene3D" id="1.10.1270.20">
    <property type="entry name" value="tRNA(m1g37)methyltransferase, domain 2"/>
    <property type="match status" value="1"/>
</dbReference>
<dbReference type="GO" id="GO:0002939">
    <property type="term" value="P:tRNA N1-guanine methylation"/>
    <property type="evidence" value="ECO:0007669"/>
    <property type="project" value="TreeGrafter"/>
</dbReference>
<evidence type="ECO:0000256" key="12">
    <source>
        <dbReference type="ARBA" id="ARBA00029736"/>
    </source>
</evidence>
<dbReference type="Pfam" id="PF01746">
    <property type="entry name" value="tRNA_m1G_MT"/>
    <property type="match status" value="1"/>
</dbReference>
<keyword evidence="11 15" id="KW-0819">tRNA processing</keyword>
<keyword evidence="10 15" id="KW-0949">S-adenosyl-L-methionine</keyword>
<dbReference type="NCBIfam" id="NF000648">
    <property type="entry name" value="PRK00026.1"/>
    <property type="match status" value="1"/>
</dbReference>
<keyword evidence="9 15" id="KW-0808">Transferase</keyword>
<evidence type="ECO:0000256" key="16">
    <source>
        <dbReference type="PIRSR" id="PIRSR000386-1"/>
    </source>
</evidence>
<accession>A0A133XX57</accession>